<dbReference type="AlphaFoldDB" id="A0A1H2RNW9"/>
<dbReference type="Proteomes" id="UP000198500">
    <property type="component" value="Unassembled WGS sequence"/>
</dbReference>
<evidence type="ECO:0000313" key="3">
    <source>
        <dbReference type="Proteomes" id="UP000198500"/>
    </source>
</evidence>
<dbReference type="RefSeq" id="WP_092567781.1">
    <property type="nucleotide sequence ID" value="NZ_BMXH01000001.1"/>
</dbReference>
<gene>
    <name evidence="2" type="ORF">SAMN05443545_101373</name>
</gene>
<dbReference type="EMBL" id="FNNI01000001">
    <property type="protein sequence ID" value="SDW21146.1"/>
    <property type="molecule type" value="Genomic_DNA"/>
</dbReference>
<protein>
    <submittedName>
        <fullName evidence="2">Uncharacterized protein</fullName>
    </submittedName>
</protein>
<name>A0A1H2RNW9_9GAMM</name>
<evidence type="ECO:0000256" key="1">
    <source>
        <dbReference type="SAM" id="MobiDB-lite"/>
    </source>
</evidence>
<feature type="compositionally biased region" description="Basic and acidic residues" evidence="1">
    <location>
        <begin position="8"/>
        <end position="17"/>
    </location>
</feature>
<reference evidence="2 3" key="1">
    <citation type="submission" date="2016-10" db="EMBL/GenBank/DDBJ databases">
        <authorList>
            <person name="de Groot N.N."/>
        </authorList>
    </citation>
    <scope>NUCLEOTIDE SEQUENCE [LARGE SCALE GENOMIC DNA]</scope>
    <source>
        <strain evidence="2 3">DSM 19219</strain>
    </source>
</reference>
<feature type="region of interest" description="Disordered" evidence="1">
    <location>
        <begin position="1"/>
        <end position="45"/>
    </location>
</feature>
<accession>A0A1H2RNW9</accession>
<organism evidence="2 3">
    <name type="scientific">Aidingimonas halophila</name>
    <dbReference type="NCBI Taxonomy" id="574349"/>
    <lineage>
        <taxon>Bacteria</taxon>
        <taxon>Pseudomonadati</taxon>
        <taxon>Pseudomonadota</taxon>
        <taxon>Gammaproteobacteria</taxon>
        <taxon>Oceanospirillales</taxon>
        <taxon>Halomonadaceae</taxon>
        <taxon>Aidingimonas</taxon>
    </lineage>
</organism>
<feature type="compositionally biased region" description="Polar residues" evidence="1">
    <location>
        <begin position="19"/>
        <end position="34"/>
    </location>
</feature>
<dbReference type="OrthoDB" id="6167710at2"/>
<sequence length="105" mass="11879">MNTDLDEFEKQIRREIDDFQNSTPQSDTSSQPGSSRRAMEKTTAERLKTGHIVQLAVRKKQLEMDTVFEHHSSSISKLEAQVEAEKAARAAGYPIVGHLIDIKRL</sequence>
<proteinExistence type="predicted"/>
<evidence type="ECO:0000313" key="2">
    <source>
        <dbReference type="EMBL" id="SDW21146.1"/>
    </source>
</evidence>
<keyword evidence="3" id="KW-1185">Reference proteome</keyword>